<dbReference type="OrthoDB" id="5292355at2"/>
<keyword evidence="2" id="KW-0813">Transport</keyword>
<accession>A0A8J2Z3E4</accession>
<comment type="subcellular location">
    <subcellularLocation>
        <location evidence="1">Membrane</location>
        <topology evidence="1">Multi-pass membrane protein</topology>
    </subcellularLocation>
</comment>
<evidence type="ECO:0000256" key="2">
    <source>
        <dbReference type="ARBA" id="ARBA00022448"/>
    </source>
</evidence>
<dbReference type="PANTHER" id="PTHR37468:SF1">
    <property type="entry name" value="SULFATE TRANSPORTER CYSZ"/>
    <property type="match status" value="1"/>
</dbReference>
<evidence type="ECO:0000256" key="7">
    <source>
        <dbReference type="ARBA" id="ARBA00022989"/>
    </source>
</evidence>
<keyword evidence="3" id="KW-1003">Cell membrane</keyword>
<dbReference type="GO" id="GO:0005886">
    <property type="term" value="C:plasma membrane"/>
    <property type="evidence" value="ECO:0007669"/>
    <property type="project" value="TreeGrafter"/>
</dbReference>
<keyword evidence="9 11" id="KW-0472">Membrane</keyword>
<dbReference type="Pfam" id="PF07264">
    <property type="entry name" value="EI24"/>
    <property type="match status" value="1"/>
</dbReference>
<dbReference type="InterPro" id="IPR059112">
    <property type="entry name" value="CysZ/EI24"/>
</dbReference>
<evidence type="ECO:0000256" key="3">
    <source>
        <dbReference type="ARBA" id="ARBA00022475"/>
    </source>
</evidence>
<dbReference type="EMBL" id="BMJS01000007">
    <property type="protein sequence ID" value="GGF94087.1"/>
    <property type="molecule type" value="Genomic_DNA"/>
</dbReference>
<keyword evidence="6 11" id="KW-0812">Transmembrane</keyword>
<evidence type="ECO:0000256" key="4">
    <source>
        <dbReference type="ARBA" id="ARBA00022519"/>
    </source>
</evidence>
<gene>
    <name evidence="12" type="ORF">GCM10010995_09130</name>
</gene>
<keyword evidence="10" id="KW-0198">Cysteine biosynthesis</keyword>
<feature type="transmembrane region" description="Helical" evidence="11">
    <location>
        <begin position="167"/>
        <end position="186"/>
    </location>
</feature>
<evidence type="ECO:0008006" key="14">
    <source>
        <dbReference type="Google" id="ProtNLM"/>
    </source>
</evidence>
<organism evidence="12 13">
    <name type="scientific">Cysteiniphilum litorale</name>
    <dbReference type="NCBI Taxonomy" id="2056700"/>
    <lineage>
        <taxon>Bacteria</taxon>
        <taxon>Pseudomonadati</taxon>
        <taxon>Pseudomonadota</taxon>
        <taxon>Gammaproteobacteria</taxon>
        <taxon>Thiotrichales</taxon>
        <taxon>Fastidiosibacteraceae</taxon>
        <taxon>Cysteiniphilum</taxon>
    </lineage>
</organism>
<dbReference type="PANTHER" id="PTHR37468">
    <property type="entry name" value="SULFATE TRANSPORTER CYSZ"/>
    <property type="match status" value="1"/>
</dbReference>
<dbReference type="RefSeq" id="WP_117001929.1">
    <property type="nucleotide sequence ID" value="NZ_BMJS01000007.1"/>
</dbReference>
<evidence type="ECO:0000256" key="6">
    <source>
        <dbReference type="ARBA" id="ARBA00022692"/>
    </source>
</evidence>
<keyword evidence="8" id="KW-0764">Sulfate transport</keyword>
<sequence>MMQHQADNSGISYFFAGLTLIFKKGIKRYTIIPLIINTIIFIALWWFSLHEISLLINWVDTHLPSWLAWLSWLIYLIAILALLLFSAYLFTAIALIIAAPFYSFLAEKVQKQLTGQEVGSELTFAKLMLIAPKSIAREFKKLLSFLPWVLIILLCYFIPVINLFTSILWFALLCWFNVVQYADYAFDNNEISFPQMKKQLSQQKSLSLGFGFITTVFLMIPFFNILVIPAAIAGTTKMYVDHWHNTRLSHAE</sequence>
<evidence type="ECO:0000256" key="8">
    <source>
        <dbReference type="ARBA" id="ARBA00023032"/>
    </source>
</evidence>
<dbReference type="NCBIfam" id="NF003433">
    <property type="entry name" value="PRK04949.1"/>
    <property type="match status" value="1"/>
</dbReference>
<dbReference type="Proteomes" id="UP000636949">
    <property type="component" value="Unassembled WGS sequence"/>
</dbReference>
<dbReference type="AlphaFoldDB" id="A0A8J2Z3E4"/>
<evidence type="ECO:0000256" key="1">
    <source>
        <dbReference type="ARBA" id="ARBA00004141"/>
    </source>
</evidence>
<keyword evidence="7 11" id="KW-1133">Transmembrane helix</keyword>
<dbReference type="GO" id="GO:0000103">
    <property type="term" value="P:sulfate assimilation"/>
    <property type="evidence" value="ECO:0007669"/>
    <property type="project" value="TreeGrafter"/>
</dbReference>
<evidence type="ECO:0000313" key="13">
    <source>
        <dbReference type="Proteomes" id="UP000636949"/>
    </source>
</evidence>
<dbReference type="GO" id="GO:0019344">
    <property type="term" value="P:cysteine biosynthetic process"/>
    <property type="evidence" value="ECO:0007669"/>
    <property type="project" value="UniProtKB-KW"/>
</dbReference>
<feature type="transmembrane region" description="Helical" evidence="11">
    <location>
        <begin position="206"/>
        <end position="232"/>
    </location>
</feature>
<evidence type="ECO:0000256" key="5">
    <source>
        <dbReference type="ARBA" id="ARBA00022605"/>
    </source>
</evidence>
<dbReference type="GO" id="GO:0009675">
    <property type="term" value="F:high-affinity sulfate:proton symporter activity"/>
    <property type="evidence" value="ECO:0007669"/>
    <property type="project" value="TreeGrafter"/>
</dbReference>
<evidence type="ECO:0000256" key="11">
    <source>
        <dbReference type="SAM" id="Phobius"/>
    </source>
</evidence>
<evidence type="ECO:0000256" key="9">
    <source>
        <dbReference type="ARBA" id="ARBA00023136"/>
    </source>
</evidence>
<evidence type="ECO:0000256" key="10">
    <source>
        <dbReference type="ARBA" id="ARBA00023192"/>
    </source>
</evidence>
<keyword evidence="5" id="KW-0028">Amino-acid biosynthesis</keyword>
<reference evidence="12" key="1">
    <citation type="journal article" date="2014" name="Int. J. Syst. Evol. Microbiol.">
        <title>Complete genome sequence of Corynebacterium casei LMG S-19264T (=DSM 44701T), isolated from a smear-ripened cheese.</title>
        <authorList>
            <consortium name="US DOE Joint Genome Institute (JGI-PGF)"/>
            <person name="Walter F."/>
            <person name="Albersmeier A."/>
            <person name="Kalinowski J."/>
            <person name="Ruckert C."/>
        </authorList>
    </citation>
    <scope>NUCLEOTIDE SEQUENCE</scope>
    <source>
        <strain evidence="12">CGMCC 1.15758</strain>
    </source>
</reference>
<name>A0A8J2Z3E4_9GAMM</name>
<protein>
    <recommendedName>
        <fullName evidence="14">Sulfate transporter CysZ</fullName>
    </recommendedName>
</protein>
<dbReference type="InterPro" id="IPR050480">
    <property type="entry name" value="CysZ-like"/>
</dbReference>
<evidence type="ECO:0000313" key="12">
    <source>
        <dbReference type="EMBL" id="GGF94087.1"/>
    </source>
</evidence>
<feature type="transmembrane region" description="Helical" evidence="11">
    <location>
        <begin position="29"/>
        <end position="49"/>
    </location>
</feature>
<reference evidence="12" key="2">
    <citation type="submission" date="2020-09" db="EMBL/GenBank/DDBJ databases">
        <authorList>
            <person name="Sun Q."/>
            <person name="Zhou Y."/>
        </authorList>
    </citation>
    <scope>NUCLEOTIDE SEQUENCE</scope>
    <source>
        <strain evidence="12">CGMCC 1.15758</strain>
    </source>
</reference>
<comment type="caution">
    <text evidence="12">The sequence shown here is derived from an EMBL/GenBank/DDBJ whole genome shotgun (WGS) entry which is preliminary data.</text>
</comment>
<feature type="transmembrane region" description="Helical" evidence="11">
    <location>
        <begin position="69"/>
        <end position="102"/>
    </location>
</feature>
<keyword evidence="4" id="KW-0997">Cell inner membrane</keyword>
<keyword evidence="13" id="KW-1185">Reference proteome</keyword>
<proteinExistence type="predicted"/>